<accession>A0A8J3QHG7</accession>
<evidence type="ECO:0000313" key="2">
    <source>
        <dbReference type="EMBL" id="GIH11204.1"/>
    </source>
</evidence>
<keyword evidence="1" id="KW-0472">Membrane</keyword>
<keyword evidence="3" id="KW-1185">Reference proteome</keyword>
<dbReference type="EMBL" id="BONY01000122">
    <property type="protein sequence ID" value="GIH11204.1"/>
    <property type="molecule type" value="Genomic_DNA"/>
</dbReference>
<gene>
    <name evidence="2" type="ORF">Rhe02_92710</name>
</gene>
<comment type="caution">
    <text evidence="2">The sequence shown here is derived from an EMBL/GenBank/DDBJ whole genome shotgun (WGS) entry which is preliminary data.</text>
</comment>
<sequence>MIAPTVYMRLPCPIVVGTARDECAAYAAHMSQPPVADPESVSKPPLSGWRLAVGVLTVVAVGLGLTLGVIAVFPSFRPSRSSDCGIDRGGCVSEFRLSRLDGKLPTEQQFREELPSYARLLMAWKLSEARSFQPVTLPSAFQFWDFMVFVGCTGGGKLKVTVTDESTTGSSWISVPCDGVIPVGMAIAVGHDQTHGPFTFEMTPEGNVTDAEFFVRD</sequence>
<keyword evidence="1" id="KW-0812">Transmembrane</keyword>
<evidence type="ECO:0000313" key="3">
    <source>
        <dbReference type="Proteomes" id="UP000612899"/>
    </source>
</evidence>
<feature type="transmembrane region" description="Helical" evidence="1">
    <location>
        <begin position="51"/>
        <end position="73"/>
    </location>
</feature>
<proteinExistence type="predicted"/>
<dbReference type="Proteomes" id="UP000612899">
    <property type="component" value="Unassembled WGS sequence"/>
</dbReference>
<name>A0A8J3QHG7_9ACTN</name>
<dbReference type="AlphaFoldDB" id="A0A8J3QHG7"/>
<organism evidence="2 3">
    <name type="scientific">Rhizocola hellebori</name>
    <dbReference type="NCBI Taxonomy" id="1392758"/>
    <lineage>
        <taxon>Bacteria</taxon>
        <taxon>Bacillati</taxon>
        <taxon>Actinomycetota</taxon>
        <taxon>Actinomycetes</taxon>
        <taxon>Micromonosporales</taxon>
        <taxon>Micromonosporaceae</taxon>
        <taxon>Rhizocola</taxon>
    </lineage>
</organism>
<keyword evidence="1" id="KW-1133">Transmembrane helix</keyword>
<evidence type="ECO:0000256" key="1">
    <source>
        <dbReference type="SAM" id="Phobius"/>
    </source>
</evidence>
<protein>
    <submittedName>
        <fullName evidence="2">Uncharacterized protein</fullName>
    </submittedName>
</protein>
<reference evidence="2" key="1">
    <citation type="submission" date="2021-01" db="EMBL/GenBank/DDBJ databases">
        <title>Whole genome shotgun sequence of Rhizocola hellebori NBRC 109834.</title>
        <authorList>
            <person name="Komaki H."/>
            <person name="Tamura T."/>
        </authorList>
    </citation>
    <scope>NUCLEOTIDE SEQUENCE</scope>
    <source>
        <strain evidence="2">NBRC 109834</strain>
    </source>
</reference>